<dbReference type="EC" id="2.1.1.77" evidence="7"/>
<dbReference type="CDD" id="cd02440">
    <property type="entry name" value="AdoMet_MTases"/>
    <property type="match status" value="1"/>
</dbReference>
<dbReference type="AlphaFoldDB" id="A0A518CQK5"/>
<dbReference type="HAMAP" id="MF_00090">
    <property type="entry name" value="PIMT"/>
    <property type="match status" value="1"/>
</dbReference>
<evidence type="ECO:0000256" key="4">
    <source>
        <dbReference type="ARBA" id="ARBA00022603"/>
    </source>
</evidence>
<dbReference type="Proteomes" id="UP000317178">
    <property type="component" value="Chromosome"/>
</dbReference>
<evidence type="ECO:0000256" key="5">
    <source>
        <dbReference type="ARBA" id="ARBA00022679"/>
    </source>
</evidence>
<comment type="subcellular location">
    <subcellularLocation>
        <location evidence="1 7">Cytoplasm</location>
    </subcellularLocation>
</comment>
<keyword evidence="4 7" id="KW-0489">Methyltransferase</keyword>
<dbReference type="PANTHER" id="PTHR11579">
    <property type="entry name" value="PROTEIN-L-ISOASPARTATE O-METHYLTRANSFERASE"/>
    <property type="match status" value="1"/>
</dbReference>
<evidence type="ECO:0000313" key="9">
    <source>
        <dbReference type="Proteomes" id="UP000317178"/>
    </source>
</evidence>
<accession>A0A518CQK5</accession>
<dbReference type="SUPFAM" id="SSF53335">
    <property type="entry name" value="S-adenosyl-L-methionine-dependent methyltransferases"/>
    <property type="match status" value="1"/>
</dbReference>
<dbReference type="PANTHER" id="PTHR11579:SF0">
    <property type="entry name" value="PROTEIN-L-ISOASPARTATE(D-ASPARTATE) O-METHYLTRANSFERASE"/>
    <property type="match status" value="1"/>
</dbReference>
<evidence type="ECO:0000256" key="1">
    <source>
        <dbReference type="ARBA" id="ARBA00004496"/>
    </source>
</evidence>
<sequence length="215" mass="23816">MTFSEQADSLIQQLKSEGIEDNRVLDAILKTPRERFLPESLHPLAYENRALPIGNEQTISQPSIVAMMTESLQLRGNETVLEIGTGSGYQSAILAQLCGKVVTVERIKDLASSAKQLLTELGYENIEYHFGDGALGWEGQAPYSAIIVTASAAERPQKLVSQLEDGGRMVIPVGTDPVQILYRLKRCGERIKEEELCRCRFVPLITEETNNGRPQ</sequence>
<reference evidence="8 9" key="1">
    <citation type="submission" date="2019-02" db="EMBL/GenBank/DDBJ databases">
        <title>Deep-cultivation of Planctomycetes and their phenomic and genomic characterization uncovers novel biology.</title>
        <authorList>
            <person name="Wiegand S."/>
            <person name="Jogler M."/>
            <person name="Boedeker C."/>
            <person name="Pinto D."/>
            <person name="Vollmers J."/>
            <person name="Rivas-Marin E."/>
            <person name="Kohn T."/>
            <person name="Peeters S.H."/>
            <person name="Heuer A."/>
            <person name="Rast P."/>
            <person name="Oberbeckmann S."/>
            <person name="Bunk B."/>
            <person name="Jeske O."/>
            <person name="Meyerdierks A."/>
            <person name="Storesund J.E."/>
            <person name="Kallscheuer N."/>
            <person name="Luecker S."/>
            <person name="Lage O.M."/>
            <person name="Pohl T."/>
            <person name="Merkel B.J."/>
            <person name="Hornburger P."/>
            <person name="Mueller R.-W."/>
            <person name="Bruemmer F."/>
            <person name="Labrenz M."/>
            <person name="Spormann A.M."/>
            <person name="Op den Camp H."/>
            <person name="Overmann J."/>
            <person name="Amann R."/>
            <person name="Jetten M.S.M."/>
            <person name="Mascher T."/>
            <person name="Medema M.H."/>
            <person name="Devos D.P."/>
            <person name="Kaster A.-K."/>
            <person name="Ovreas L."/>
            <person name="Rohde M."/>
            <person name="Galperin M.Y."/>
            <person name="Jogler C."/>
        </authorList>
    </citation>
    <scope>NUCLEOTIDE SEQUENCE [LARGE SCALE GENOMIC DNA]</scope>
    <source>
        <strain evidence="8 9">Pla110</strain>
    </source>
</reference>
<dbReference type="PROSITE" id="PS01279">
    <property type="entry name" value="PCMT"/>
    <property type="match status" value="1"/>
</dbReference>
<dbReference type="RefSeq" id="WP_144996916.1">
    <property type="nucleotide sequence ID" value="NZ_CP036281.1"/>
</dbReference>
<keyword evidence="6 7" id="KW-0949">S-adenosyl-L-methionine</keyword>
<dbReference type="Pfam" id="PF01135">
    <property type="entry name" value="PCMT"/>
    <property type="match status" value="1"/>
</dbReference>
<feature type="active site" evidence="7">
    <location>
        <position position="60"/>
    </location>
</feature>
<dbReference type="GO" id="GO:0005737">
    <property type="term" value="C:cytoplasm"/>
    <property type="evidence" value="ECO:0007669"/>
    <property type="project" value="UniProtKB-SubCell"/>
</dbReference>
<dbReference type="InterPro" id="IPR000682">
    <property type="entry name" value="PCMT"/>
</dbReference>
<keyword evidence="3 7" id="KW-0963">Cytoplasm</keyword>
<dbReference type="KEGG" id="plon:Pla110_32510"/>
<keyword evidence="5 7" id="KW-0808">Transferase</keyword>
<dbReference type="GO" id="GO:0030091">
    <property type="term" value="P:protein repair"/>
    <property type="evidence" value="ECO:0007669"/>
    <property type="project" value="UniProtKB-UniRule"/>
</dbReference>
<evidence type="ECO:0000256" key="2">
    <source>
        <dbReference type="ARBA" id="ARBA00005369"/>
    </source>
</evidence>
<dbReference type="InterPro" id="IPR029063">
    <property type="entry name" value="SAM-dependent_MTases_sf"/>
</dbReference>
<protein>
    <recommendedName>
        <fullName evidence="7">Protein-L-isoaspartate O-methyltransferase</fullName>
        <ecNumber evidence="7">2.1.1.77</ecNumber>
    </recommendedName>
    <alternativeName>
        <fullName evidence="7">L-isoaspartyl protein carboxyl methyltransferase</fullName>
    </alternativeName>
    <alternativeName>
        <fullName evidence="7">Protein L-isoaspartyl methyltransferase</fullName>
    </alternativeName>
    <alternativeName>
        <fullName evidence="7">Protein-beta-aspartate methyltransferase</fullName>
        <shortName evidence="7">PIMT</shortName>
    </alternativeName>
</protein>
<evidence type="ECO:0000313" key="8">
    <source>
        <dbReference type="EMBL" id="QDU81509.1"/>
    </source>
</evidence>
<comment type="function">
    <text evidence="7">Catalyzes the methyl esterification of L-isoaspartyl residues in peptides and proteins that result from spontaneous decomposition of normal L-aspartyl and L-asparaginyl residues. It plays a role in the repair and/or degradation of damaged proteins.</text>
</comment>
<dbReference type="EMBL" id="CP036281">
    <property type="protein sequence ID" value="QDU81509.1"/>
    <property type="molecule type" value="Genomic_DNA"/>
</dbReference>
<proteinExistence type="inferred from homology"/>
<dbReference type="Gene3D" id="3.40.50.150">
    <property type="entry name" value="Vaccinia Virus protein VP39"/>
    <property type="match status" value="1"/>
</dbReference>
<keyword evidence="9" id="KW-1185">Reference proteome</keyword>
<organism evidence="8 9">
    <name type="scientific">Polystyrenella longa</name>
    <dbReference type="NCBI Taxonomy" id="2528007"/>
    <lineage>
        <taxon>Bacteria</taxon>
        <taxon>Pseudomonadati</taxon>
        <taxon>Planctomycetota</taxon>
        <taxon>Planctomycetia</taxon>
        <taxon>Planctomycetales</taxon>
        <taxon>Planctomycetaceae</taxon>
        <taxon>Polystyrenella</taxon>
    </lineage>
</organism>
<dbReference type="NCBIfam" id="NF001453">
    <property type="entry name" value="PRK00312.1"/>
    <property type="match status" value="1"/>
</dbReference>
<dbReference type="GO" id="GO:0004719">
    <property type="term" value="F:protein-L-isoaspartate (D-aspartate) O-methyltransferase activity"/>
    <property type="evidence" value="ECO:0007669"/>
    <property type="project" value="UniProtKB-UniRule"/>
</dbReference>
<evidence type="ECO:0000256" key="6">
    <source>
        <dbReference type="ARBA" id="ARBA00022691"/>
    </source>
</evidence>
<comment type="similarity">
    <text evidence="2 7">Belongs to the methyltransferase superfamily. L-isoaspartyl/D-aspartyl protein methyltransferase family.</text>
</comment>
<dbReference type="FunFam" id="3.40.50.150:FF:000010">
    <property type="entry name" value="Protein-L-isoaspartate O-methyltransferase"/>
    <property type="match status" value="1"/>
</dbReference>
<evidence type="ECO:0000256" key="3">
    <source>
        <dbReference type="ARBA" id="ARBA00022490"/>
    </source>
</evidence>
<evidence type="ECO:0000256" key="7">
    <source>
        <dbReference type="HAMAP-Rule" id="MF_00090"/>
    </source>
</evidence>
<comment type="catalytic activity">
    <reaction evidence="7">
        <text>[protein]-L-isoaspartate + S-adenosyl-L-methionine = [protein]-L-isoaspartate alpha-methyl ester + S-adenosyl-L-homocysteine</text>
        <dbReference type="Rhea" id="RHEA:12705"/>
        <dbReference type="Rhea" id="RHEA-COMP:12143"/>
        <dbReference type="Rhea" id="RHEA-COMP:12144"/>
        <dbReference type="ChEBI" id="CHEBI:57856"/>
        <dbReference type="ChEBI" id="CHEBI:59789"/>
        <dbReference type="ChEBI" id="CHEBI:90596"/>
        <dbReference type="ChEBI" id="CHEBI:90598"/>
        <dbReference type="EC" id="2.1.1.77"/>
    </reaction>
</comment>
<dbReference type="GO" id="GO:0032259">
    <property type="term" value="P:methylation"/>
    <property type="evidence" value="ECO:0007669"/>
    <property type="project" value="UniProtKB-KW"/>
</dbReference>
<name>A0A518CQK5_9PLAN</name>
<gene>
    <name evidence="7 8" type="primary">pcm</name>
    <name evidence="8" type="ORF">Pla110_32510</name>
</gene>
<dbReference type="OrthoDB" id="9772751at2"/>
<dbReference type="NCBIfam" id="TIGR00080">
    <property type="entry name" value="pimt"/>
    <property type="match status" value="1"/>
</dbReference>